<protein>
    <submittedName>
        <fullName evidence="1">Uncharacterized protein</fullName>
    </submittedName>
</protein>
<dbReference type="EMBL" id="CM056742">
    <property type="protein sequence ID" value="KAJ8674710.1"/>
    <property type="molecule type" value="Genomic_DNA"/>
</dbReference>
<keyword evidence="2" id="KW-1185">Reference proteome</keyword>
<name>A0ACC2NTZ8_9HYME</name>
<reference evidence="1" key="1">
    <citation type="submission" date="2023-04" db="EMBL/GenBank/DDBJ databases">
        <title>A chromosome-level genome assembly of the parasitoid wasp Eretmocerus hayati.</title>
        <authorList>
            <person name="Zhong Y."/>
            <person name="Liu S."/>
            <person name="Liu Y."/>
        </authorList>
    </citation>
    <scope>NUCLEOTIDE SEQUENCE</scope>
    <source>
        <strain evidence="1">ZJU_SS_LIU_2023</strain>
    </source>
</reference>
<organism evidence="1 2">
    <name type="scientific">Eretmocerus hayati</name>
    <dbReference type="NCBI Taxonomy" id="131215"/>
    <lineage>
        <taxon>Eukaryota</taxon>
        <taxon>Metazoa</taxon>
        <taxon>Ecdysozoa</taxon>
        <taxon>Arthropoda</taxon>
        <taxon>Hexapoda</taxon>
        <taxon>Insecta</taxon>
        <taxon>Pterygota</taxon>
        <taxon>Neoptera</taxon>
        <taxon>Endopterygota</taxon>
        <taxon>Hymenoptera</taxon>
        <taxon>Apocrita</taxon>
        <taxon>Proctotrupomorpha</taxon>
        <taxon>Chalcidoidea</taxon>
        <taxon>Aphelinidae</taxon>
        <taxon>Aphelininae</taxon>
        <taxon>Eretmocerus</taxon>
    </lineage>
</organism>
<evidence type="ECO:0000313" key="1">
    <source>
        <dbReference type="EMBL" id="KAJ8674710.1"/>
    </source>
</evidence>
<gene>
    <name evidence="1" type="ORF">QAD02_010496</name>
</gene>
<sequence>MSDVTPKISAEEGNSSSKVFDTDNAGMQSQSAVHGSSDKPVPVASMSPRVTRSRSQAMPPPPSLLVKRTMSTSSSSIGSANDHLKLAGQEKGFKIEKTLKRIKTTPSEALGAEEIKSLLRDVETPVELQLITQDNLADFIASAYGHRNRDSEMSATEDFESDAEVLSQCDG</sequence>
<comment type="caution">
    <text evidence="1">The sequence shown here is derived from an EMBL/GenBank/DDBJ whole genome shotgun (WGS) entry which is preliminary data.</text>
</comment>
<accession>A0ACC2NTZ8</accession>
<dbReference type="Proteomes" id="UP001239111">
    <property type="component" value="Chromosome 2"/>
</dbReference>
<evidence type="ECO:0000313" key="2">
    <source>
        <dbReference type="Proteomes" id="UP001239111"/>
    </source>
</evidence>
<proteinExistence type="predicted"/>